<dbReference type="Proteomes" id="UP000887013">
    <property type="component" value="Unassembled WGS sequence"/>
</dbReference>
<proteinExistence type="predicted"/>
<sequence length="80" mass="9211">MQISMPIHKPESPAYRLSCSFYFASIFIDHWQPSHIPIAFLASRALLTAFKTPTNVMKHRSLQDMRLKDASSPRSPKNYC</sequence>
<dbReference type="AlphaFoldDB" id="A0A8X6MMZ6"/>
<keyword evidence="2" id="KW-1185">Reference proteome</keyword>
<comment type="caution">
    <text evidence="1">The sequence shown here is derived from an EMBL/GenBank/DDBJ whole genome shotgun (WGS) entry which is preliminary data.</text>
</comment>
<organism evidence="1 2">
    <name type="scientific">Nephila pilipes</name>
    <name type="common">Giant wood spider</name>
    <name type="synonym">Nephila maculata</name>
    <dbReference type="NCBI Taxonomy" id="299642"/>
    <lineage>
        <taxon>Eukaryota</taxon>
        <taxon>Metazoa</taxon>
        <taxon>Ecdysozoa</taxon>
        <taxon>Arthropoda</taxon>
        <taxon>Chelicerata</taxon>
        <taxon>Arachnida</taxon>
        <taxon>Araneae</taxon>
        <taxon>Araneomorphae</taxon>
        <taxon>Entelegynae</taxon>
        <taxon>Araneoidea</taxon>
        <taxon>Nephilidae</taxon>
        <taxon>Nephila</taxon>
    </lineage>
</organism>
<protein>
    <submittedName>
        <fullName evidence="1">Uncharacterized protein</fullName>
    </submittedName>
</protein>
<gene>
    <name evidence="1" type="ORF">NPIL_260801</name>
</gene>
<dbReference type="EMBL" id="BMAW01095113">
    <property type="protein sequence ID" value="GFS68749.1"/>
    <property type="molecule type" value="Genomic_DNA"/>
</dbReference>
<name>A0A8X6MMZ6_NEPPI</name>
<evidence type="ECO:0000313" key="1">
    <source>
        <dbReference type="EMBL" id="GFS68749.1"/>
    </source>
</evidence>
<accession>A0A8X6MMZ6</accession>
<reference evidence="1" key="1">
    <citation type="submission" date="2020-08" db="EMBL/GenBank/DDBJ databases">
        <title>Multicomponent nature underlies the extraordinary mechanical properties of spider dragline silk.</title>
        <authorList>
            <person name="Kono N."/>
            <person name="Nakamura H."/>
            <person name="Mori M."/>
            <person name="Yoshida Y."/>
            <person name="Ohtoshi R."/>
            <person name="Malay A.D."/>
            <person name="Moran D.A.P."/>
            <person name="Tomita M."/>
            <person name="Numata K."/>
            <person name="Arakawa K."/>
        </authorList>
    </citation>
    <scope>NUCLEOTIDE SEQUENCE</scope>
</reference>
<evidence type="ECO:0000313" key="2">
    <source>
        <dbReference type="Proteomes" id="UP000887013"/>
    </source>
</evidence>